<evidence type="ECO:0000313" key="3">
    <source>
        <dbReference type="Proteomes" id="UP001162164"/>
    </source>
</evidence>
<keyword evidence="1" id="KW-0472">Membrane</keyword>
<feature type="transmembrane region" description="Helical" evidence="1">
    <location>
        <begin position="59"/>
        <end position="86"/>
    </location>
</feature>
<keyword evidence="3" id="KW-1185">Reference proteome</keyword>
<name>A0ABQ9JLF2_9CUCU</name>
<dbReference type="Proteomes" id="UP001162164">
    <property type="component" value="Unassembled WGS sequence"/>
</dbReference>
<gene>
    <name evidence="2" type="ORF">NQ317_014278</name>
</gene>
<reference evidence="2" key="1">
    <citation type="journal article" date="2023" name="Insect Mol. Biol.">
        <title>Genome sequencing provides insights into the evolution of gene families encoding plant cell wall-degrading enzymes in longhorned beetles.</title>
        <authorList>
            <person name="Shin N.R."/>
            <person name="Okamura Y."/>
            <person name="Kirsch R."/>
            <person name="Pauchet Y."/>
        </authorList>
    </citation>
    <scope>NUCLEOTIDE SEQUENCE</scope>
    <source>
        <strain evidence="2">MMC_N1</strain>
    </source>
</reference>
<evidence type="ECO:0000256" key="1">
    <source>
        <dbReference type="SAM" id="Phobius"/>
    </source>
</evidence>
<dbReference type="PANTHER" id="PTHR34609">
    <property type="entry name" value="GEO08273P1-RELATED"/>
    <property type="match status" value="1"/>
</dbReference>
<sequence>MGIEINNCCGFSLKTGTIIIGVLQSIVAFMFLVLCAAYAENPHELVDMSDPSIVPDLTVLKYILIVLAVGSALQCVFSLFLIFAAVTNHPNLLVPWLVLNPVALFMYMVVTLIAVVHHTEVHRTTFIVGHLLLALTFEHAIVLNRYFGEAHWGVMGMA</sequence>
<dbReference type="EMBL" id="JAPWTJ010000402">
    <property type="protein sequence ID" value="KAJ8978808.1"/>
    <property type="molecule type" value="Genomic_DNA"/>
</dbReference>
<feature type="transmembrane region" description="Helical" evidence="1">
    <location>
        <begin position="93"/>
        <end position="115"/>
    </location>
</feature>
<feature type="transmembrane region" description="Helical" evidence="1">
    <location>
        <begin position="18"/>
        <end position="39"/>
    </location>
</feature>
<accession>A0ABQ9JLF2</accession>
<keyword evidence="1" id="KW-0812">Transmembrane</keyword>
<feature type="transmembrane region" description="Helical" evidence="1">
    <location>
        <begin position="127"/>
        <end position="147"/>
    </location>
</feature>
<protein>
    <submittedName>
        <fullName evidence="2">Uncharacterized protein</fullName>
    </submittedName>
</protein>
<dbReference type="PANTHER" id="PTHR34609:SF17">
    <property type="entry name" value="GEO08273P1-RELATED"/>
    <property type="match status" value="1"/>
</dbReference>
<organism evidence="2 3">
    <name type="scientific">Molorchus minor</name>
    <dbReference type="NCBI Taxonomy" id="1323400"/>
    <lineage>
        <taxon>Eukaryota</taxon>
        <taxon>Metazoa</taxon>
        <taxon>Ecdysozoa</taxon>
        <taxon>Arthropoda</taxon>
        <taxon>Hexapoda</taxon>
        <taxon>Insecta</taxon>
        <taxon>Pterygota</taxon>
        <taxon>Neoptera</taxon>
        <taxon>Endopterygota</taxon>
        <taxon>Coleoptera</taxon>
        <taxon>Polyphaga</taxon>
        <taxon>Cucujiformia</taxon>
        <taxon>Chrysomeloidea</taxon>
        <taxon>Cerambycidae</taxon>
        <taxon>Lamiinae</taxon>
        <taxon>Monochamini</taxon>
        <taxon>Molorchus</taxon>
    </lineage>
</organism>
<proteinExistence type="predicted"/>
<comment type="caution">
    <text evidence="2">The sequence shown here is derived from an EMBL/GenBank/DDBJ whole genome shotgun (WGS) entry which is preliminary data.</text>
</comment>
<evidence type="ECO:0000313" key="2">
    <source>
        <dbReference type="EMBL" id="KAJ8978808.1"/>
    </source>
</evidence>
<keyword evidence="1" id="KW-1133">Transmembrane helix</keyword>
<dbReference type="InterPro" id="IPR053077">
    <property type="entry name" value="MARVEL_domain_protein_3"/>
</dbReference>